<evidence type="ECO:0000313" key="2">
    <source>
        <dbReference type="EMBL" id="KAJ3993928.1"/>
    </source>
</evidence>
<evidence type="ECO:0000259" key="1">
    <source>
        <dbReference type="Pfam" id="PF20149"/>
    </source>
</evidence>
<keyword evidence="3" id="KW-1185">Reference proteome</keyword>
<reference evidence="2" key="1">
    <citation type="submission" date="2022-08" db="EMBL/GenBank/DDBJ databases">
        <authorList>
            <consortium name="DOE Joint Genome Institute"/>
            <person name="Min B."/>
            <person name="Riley R."/>
            <person name="Sierra-Patev S."/>
            <person name="Naranjo-Ortiz M."/>
            <person name="Looney B."/>
            <person name="Konkel Z."/>
            <person name="Slot J.C."/>
            <person name="Sakamoto Y."/>
            <person name="Steenwyk J.L."/>
            <person name="Rokas A."/>
            <person name="Carro J."/>
            <person name="Camarero S."/>
            <person name="Ferreira P."/>
            <person name="Molpeceres G."/>
            <person name="Ruiz-Duenas F.J."/>
            <person name="Serrano A."/>
            <person name="Henrissat B."/>
            <person name="Drula E."/>
            <person name="Hughes K.W."/>
            <person name="Mata J.L."/>
            <person name="Ishikawa N.K."/>
            <person name="Vargas-Isla R."/>
            <person name="Ushijima S."/>
            <person name="Smith C.A."/>
            <person name="Ahrendt S."/>
            <person name="Andreopoulos W."/>
            <person name="He G."/>
            <person name="Labutti K."/>
            <person name="Lipzen A."/>
            <person name="Ng V."/>
            <person name="Sandor L."/>
            <person name="Barry K."/>
            <person name="Martinez A.T."/>
            <person name="Xiao Y."/>
            <person name="Gibbons J.G."/>
            <person name="Terashima K."/>
            <person name="Hibbett D.S."/>
            <person name="Grigoriev I.V."/>
        </authorList>
    </citation>
    <scope>NUCLEOTIDE SEQUENCE</scope>
    <source>
        <strain evidence="2">TFB10827</strain>
    </source>
</reference>
<name>A0ABQ8Q619_9AGAR</name>
<proteinExistence type="predicted"/>
<dbReference type="InterPro" id="IPR045341">
    <property type="entry name" value="DUF6532"/>
</dbReference>
<dbReference type="Proteomes" id="UP001163828">
    <property type="component" value="Unassembled WGS sequence"/>
</dbReference>
<accession>A0ABQ8Q619</accession>
<dbReference type="EMBL" id="MU790733">
    <property type="protein sequence ID" value="KAJ3993928.1"/>
    <property type="molecule type" value="Genomic_DNA"/>
</dbReference>
<sequence length="189" mass="21129">MHHGTLPRKWWCTLEYNLHLGLYPVSSEVRGWDRRNAVNKLIDAISIRLNKPYCYPAIITVLHKLLFKGAKSYGQHFINTFTSSSGTDDTKEIPSAMSTLVIVGIFAALKEWEEGKDQHEEQYFASTTFADIVGLHNALLIDKIRDAKVGNGAEKYHILMAHLYCDAKAGKGISVALNQVPDVDPEGMV</sequence>
<feature type="domain" description="DUF6532" evidence="1">
    <location>
        <begin position="48"/>
        <end position="136"/>
    </location>
</feature>
<dbReference type="Pfam" id="PF20149">
    <property type="entry name" value="DUF6532"/>
    <property type="match status" value="1"/>
</dbReference>
<evidence type="ECO:0000313" key="3">
    <source>
        <dbReference type="Proteomes" id="UP001163828"/>
    </source>
</evidence>
<organism evidence="2 3">
    <name type="scientific">Lentinula boryana</name>
    <dbReference type="NCBI Taxonomy" id="40481"/>
    <lineage>
        <taxon>Eukaryota</taxon>
        <taxon>Fungi</taxon>
        <taxon>Dikarya</taxon>
        <taxon>Basidiomycota</taxon>
        <taxon>Agaricomycotina</taxon>
        <taxon>Agaricomycetes</taxon>
        <taxon>Agaricomycetidae</taxon>
        <taxon>Agaricales</taxon>
        <taxon>Marasmiineae</taxon>
        <taxon>Omphalotaceae</taxon>
        <taxon>Lentinula</taxon>
    </lineage>
</organism>
<gene>
    <name evidence="2" type="ORF">F5050DRAFT_1714089</name>
</gene>
<protein>
    <recommendedName>
        <fullName evidence="1">DUF6532 domain-containing protein</fullName>
    </recommendedName>
</protein>
<comment type="caution">
    <text evidence="2">The sequence shown here is derived from an EMBL/GenBank/DDBJ whole genome shotgun (WGS) entry which is preliminary data.</text>
</comment>